<dbReference type="InterPro" id="IPR007409">
    <property type="entry name" value="Restrct_endonuc_type1_HsdR_N"/>
</dbReference>
<sequence>MSNFTFIKDIFPEVYELGVKAEEHLKQDKRACAFYCRLTLEVAVKWLFINDPNLIQPYKPKGLGEFVYAPGFQQLVPRDVNDGVHFAIKVGNHAAHSKGALREYELVTALEAVFSFVKWLAHYYTDAEKNIAFDLKNIPDPTAEVKGLKQEEAKQLALKFKDHFQKELDQARERDEENLKQASLRSEQEIKNLKAELAALKTINEQETFESDFDPNEEETRTLYIDLLLKEVGWNLEGANDKEYKVTGMPKAGKNKSGIGYVDYVLWGDNGKPLAVVEAKRTMRDAKEGKQQAKLYADCLEKMHGQRPILFYTNGFETFIWDDTQYPDRSVYGFYTKKELETLIERRYQRASIYSLSVDKNIAGRPYQERAIKKVLETFEEKRRRALLVMATGSGKTRTAVALVKCLTEGNWCKRILFLADRKTLVGQAMRKSFRPYLPNLSMVNLLKEEENNKSRMVFSTYQTMINKIDVLNEDGTRQYGVGHFDLIIIDESHRSIYSKYGAIFDYFDANLVGLTATPLDQRDRNTFETFDLPDGQPTDVYSLKDAVDDKFLVMYKLKKPDLKFPSRGIKYSELPPEEQAHYEETFTDELTDVIPEEVKGEAVNKWLFNEDTVRKVLDKLMTEGIKVEGGDKLGKTIVFCRSRQHAEYVVEVFDRMYPAYSGHFCQVVHNKCYDPQQTILDFEKPQLMPQIAVSVDMMDTGIDVPEVVNLVFFKSVKSKSKFWQMIGRGTRTCENLFGPGKDKKDFRIFDYCGNFDFFKVNAEGFETGAPESLMQKMFRCRSRLAYYLQTAEFQSVPETQALWEESISWIHEQLSGIDCTGALVRKHRRSIELLSTKEELRCLNESKLSTLIKDLSSLPMPGQREEEMKKRFDVRMLNLMIAIVEASKQKQPLIKGVMKTAEDLRQKAGIPSVKAKLELLNRVVQKEFWKDVSLDTVDYVRKELRELIKLLDKDDESQKIYHTDLKDTITNPDETWEEGENYGDEYENYKENLRRYFLAHPDLAAVWKLQNNKPLGNEDLKELEGVVYSSVVSDRERFEENCEGKSLQAFVRSLIGMDEKAVSEAFSDFLDTHAFNAKQIDCIKIIMDHYIKNGFMSKAFLQEQPFKGFSGGFIGLYGQDNALKLVSVINELNEGVM</sequence>
<keyword evidence="5" id="KW-1185">Reference proteome</keyword>
<comment type="caution">
    <text evidence="4">The sequence shown here is derived from an EMBL/GenBank/DDBJ whole genome shotgun (WGS) entry which is preliminary data.</text>
</comment>
<evidence type="ECO:0000259" key="3">
    <source>
        <dbReference type="PROSITE" id="PS51194"/>
    </source>
</evidence>
<keyword evidence="4" id="KW-0255">Endonuclease</keyword>
<dbReference type="PROSITE" id="PS51194">
    <property type="entry name" value="HELICASE_CTER"/>
    <property type="match status" value="1"/>
</dbReference>
<dbReference type="Pfam" id="PF04313">
    <property type="entry name" value="HSDR_N"/>
    <property type="match status" value="1"/>
</dbReference>
<dbReference type="PANTHER" id="PTHR47396:SF1">
    <property type="entry name" value="ATP-DEPENDENT HELICASE IRC3-RELATED"/>
    <property type="match status" value="1"/>
</dbReference>
<dbReference type="STRING" id="313628.LNTAR_16303"/>
<dbReference type="CDD" id="cd18032">
    <property type="entry name" value="DEXHc_RE_I_III_res"/>
    <property type="match status" value="1"/>
</dbReference>
<dbReference type="InterPro" id="IPR014001">
    <property type="entry name" value="Helicase_ATP-bd"/>
</dbReference>
<dbReference type="Gene3D" id="3.90.1570.30">
    <property type="match status" value="1"/>
</dbReference>
<feature type="domain" description="Helicase C-terminal" evidence="3">
    <location>
        <begin position="613"/>
        <end position="774"/>
    </location>
</feature>
<dbReference type="GO" id="GO:0005829">
    <property type="term" value="C:cytosol"/>
    <property type="evidence" value="ECO:0007669"/>
    <property type="project" value="TreeGrafter"/>
</dbReference>
<gene>
    <name evidence="4" type="ORF">LNTAR_16303</name>
</gene>
<dbReference type="InterPro" id="IPR006935">
    <property type="entry name" value="Helicase/UvrB_N"/>
</dbReference>
<proteinExistence type="predicted"/>
<protein>
    <submittedName>
        <fullName evidence="4">Type I restriction-modification system R subunit (Endonuclease)</fullName>
    </submittedName>
</protein>
<dbReference type="InterPro" id="IPR027417">
    <property type="entry name" value="P-loop_NTPase"/>
</dbReference>
<dbReference type="CDD" id="cd18799">
    <property type="entry name" value="SF2_C_EcoAI-like"/>
    <property type="match status" value="1"/>
</dbReference>
<dbReference type="PROSITE" id="PS51192">
    <property type="entry name" value="HELICASE_ATP_BIND_1"/>
    <property type="match status" value="1"/>
</dbReference>
<feature type="coiled-coil region" evidence="1">
    <location>
        <begin position="165"/>
        <end position="210"/>
    </location>
</feature>
<dbReference type="REBASE" id="26133">
    <property type="entry name" value="LarORF16348P"/>
</dbReference>
<dbReference type="GO" id="GO:0009307">
    <property type="term" value="P:DNA restriction-modification system"/>
    <property type="evidence" value="ECO:0007669"/>
    <property type="project" value="UniProtKB-KW"/>
</dbReference>
<name>A6DQ75_9BACT</name>
<evidence type="ECO:0000256" key="1">
    <source>
        <dbReference type="SAM" id="Coils"/>
    </source>
</evidence>
<dbReference type="PANTHER" id="PTHR47396">
    <property type="entry name" value="TYPE I RESTRICTION ENZYME ECOKI R PROTEIN"/>
    <property type="match status" value="1"/>
</dbReference>
<keyword evidence="1" id="KW-0175">Coiled coil</keyword>
<dbReference type="AlphaFoldDB" id="A6DQ75"/>
<dbReference type="eggNOG" id="COG4096">
    <property type="taxonomic scope" value="Bacteria"/>
</dbReference>
<dbReference type="GO" id="GO:0003677">
    <property type="term" value="F:DNA binding"/>
    <property type="evidence" value="ECO:0007669"/>
    <property type="project" value="UniProtKB-KW"/>
</dbReference>
<evidence type="ECO:0000313" key="5">
    <source>
        <dbReference type="Proteomes" id="UP000004947"/>
    </source>
</evidence>
<dbReference type="Pfam" id="PF04851">
    <property type="entry name" value="ResIII"/>
    <property type="match status" value="1"/>
</dbReference>
<dbReference type="GO" id="GO:0009035">
    <property type="term" value="F:type I site-specific deoxyribonuclease activity"/>
    <property type="evidence" value="ECO:0007669"/>
    <property type="project" value="UniProtKB-EC"/>
</dbReference>
<dbReference type="SUPFAM" id="SSF52540">
    <property type="entry name" value="P-loop containing nucleoside triphosphate hydrolases"/>
    <property type="match status" value="2"/>
</dbReference>
<organism evidence="4 5">
    <name type="scientific">Lentisphaera araneosa HTCC2155</name>
    <dbReference type="NCBI Taxonomy" id="313628"/>
    <lineage>
        <taxon>Bacteria</taxon>
        <taxon>Pseudomonadati</taxon>
        <taxon>Lentisphaerota</taxon>
        <taxon>Lentisphaeria</taxon>
        <taxon>Lentisphaerales</taxon>
        <taxon>Lentisphaeraceae</taxon>
        <taxon>Lentisphaera</taxon>
    </lineage>
</organism>
<dbReference type="GO" id="GO:0005524">
    <property type="term" value="F:ATP binding"/>
    <property type="evidence" value="ECO:0007669"/>
    <property type="project" value="UniProtKB-KW"/>
</dbReference>
<dbReference type="RefSeq" id="WP_007280004.1">
    <property type="nucleotide sequence ID" value="NZ_ABCK01000019.1"/>
</dbReference>
<dbReference type="InterPro" id="IPR001650">
    <property type="entry name" value="Helicase_C-like"/>
</dbReference>
<dbReference type="SMART" id="SM00487">
    <property type="entry name" value="DEXDc"/>
    <property type="match status" value="1"/>
</dbReference>
<dbReference type="InterPro" id="IPR013670">
    <property type="entry name" value="EcoEI_R_C_dom"/>
</dbReference>
<dbReference type="Proteomes" id="UP000004947">
    <property type="component" value="Unassembled WGS sequence"/>
</dbReference>
<accession>A6DQ75</accession>
<evidence type="ECO:0000259" key="2">
    <source>
        <dbReference type="PROSITE" id="PS51192"/>
    </source>
</evidence>
<dbReference type="Pfam" id="PF00271">
    <property type="entry name" value="Helicase_C"/>
    <property type="match status" value="1"/>
</dbReference>
<feature type="domain" description="Helicase ATP-binding" evidence="2">
    <location>
        <begin position="377"/>
        <end position="537"/>
    </location>
</feature>
<dbReference type="EMBL" id="ABCK01000019">
    <property type="protein sequence ID" value="EDM26126.1"/>
    <property type="molecule type" value="Genomic_DNA"/>
</dbReference>
<reference evidence="4 5" key="1">
    <citation type="journal article" date="2010" name="J. Bacteriol.">
        <title>Genome sequence of Lentisphaera araneosa HTCC2155T, the type species of the order Lentisphaerales in the phylum Lentisphaerae.</title>
        <authorList>
            <person name="Thrash J.C."/>
            <person name="Cho J.C."/>
            <person name="Vergin K.L."/>
            <person name="Morris R.M."/>
            <person name="Giovannoni S.J."/>
        </authorList>
    </citation>
    <scope>NUCLEOTIDE SEQUENCE [LARGE SCALE GENOMIC DNA]</scope>
    <source>
        <strain evidence="4 5">HTCC2155</strain>
    </source>
</reference>
<dbReference type="Gene3D" id="3.40.50.300">
    <property type="entry name" value="P-loop containing nucleotide triphosphate hydrolases"/>
    <property type="match status" value="2"/>
</dbReference>
<keyword evidence="4" id="KW-0378">Hydrolase</keyword>
<keyword evidence="4" id="KW-0540">Nuclease</keyword>
<dbReference type="InterPro" id="IPR050742">
    <property type="entry name" value="Helicase_Restrict-Modif_Enz"/>
</dbReference>
<dbReference type="Pfam" id="PF08463">
    <property type="entry name" value="EcoEI_R_C"/>
    <property type="match status" value="1"/>
</dbReference>
<evidence type="ECO:0000313" key="4">
    <source>
        <dbReference type="EMBL" id="EDM26126.1"/>
    </source>
</evidence>
<dbReference type="OrthoDB" id="9804086at2"/>